<dbReference type="EMBL" id="JAVIKH010000001">
    <property type="protein sequence ID" value="MDX8335113.1"/>
    <property type="molecule type" value="Genomic_DNA"/>
</dbReference>
<dbReference type="RefSeq" id="WP_320312523.1">
    <property type="nucleotide sequence ID" value="NZ_JAVIKH010000001.1"/>
</dbReference>
<protein>
    <recommendedName>
        <fullName evidence="3">SPOR domain-containing protein</fullName>
    </recommendedName>
</protein>
<proteinExistence type="predicted"/>
<evidence type="ECO:0008006" key="3">
    <source>
        <dbReference type="Google" id="ProtNLM"/>
    </source>
</evidence>
<name>A0ABU4W6F9_9FUSO</name>
<keyword evidence="2" id="KW-1185">Reference proteome</keyword>
<dbReference type="Proteomes" id="UP001279681">
    <property type="component" value="Unassembled WGS sequence"/>
</dbReference>
<reference evidence="2" key="1">
    <citation type="submission" date="2023-07" db="EMBL/GenBank/DDBJ databases">
        <authorList>
            <person name="Colorado M.A."/>
            <person name="Villamil L.M."/>
            <person name="Melo J.F."/>
            <person name="Rodriguez J.A."/>
            <person name="Ruiz R.Y."/>
        </authorList>
    </citation>
    <scope>NUCLEOTIDE SEQUENCE [LARGE SCALE GENOMIC DNA]</scope>
    <source>
        <strain evidence="2">C33</strain>
    </source>
</reference>
<sequence>MYSVNTYNGTYQLEFRGYFQTLDEAMEEFQRAEIEYMESFQYEIGTTEYNQELENFIFNSRIDKK</sequence>
<organism evidence="1 2">
    <name type="scientific">Candidatus Cetobacterium colombiensis</name>
    <dbReference type="NCBI Taxonomy" id="3073100"/>
    <lineage>
        <taxon>Bacteria</taxon>
        <taxon>Fusobacteriati</taxon>
        <taxon>Fusobacteriota</taxon>
        <taxon>Fusobacteriia</taxon>
        <taxon>Fusobacteriales</taxon>
        <taxon>Fusobacteriaceae</taxon>
        <taxon>Cetobacterium</taxon>
    </lineage>
</organism>
<accession>A0ABU4W6F9</accession>
<evidence type="ECO:0000313" key="1">
    <source>
        <dbReference type="EMBL" id="MDX8335113.1"/>
    </source>
</evidence>
<gene>
    <name evidence="1" type="ORF">RFV38_01130</name>
</gene>
<comment type="caution">
    <text evidence="1">The sequence shown here is derived from an EMBL/GenBank/DDBJ whole genome shotgun (WGS) entry which is preliminary data.</text>
</comment>
<evidence type="ECO:0000313" key="2">
    <source>
        <dbReference type="Proteomes" id="UP001279681"/>
    </source>
</evidence>